<dbReference type="AlphaFoldDB" id="A0A8I6R8P4"/>
<sequence length="311" mass="34793">MKGKPTVLFYIIFYLEICNSDKKIIGGRPVFIEQVPHLVSIQRMRRHKSQLEHVCGGTIVSELHVLTAGHCLSSVNDKGFTPIASSRFSILAGSSDLIGSSNTSQRRKVRKTYVHPKCRKYSYGLFYDIGIVILKTSFIFQDKLCAAQLSFSLDPPKSQSIYEVDYEYQYTDIIGQICSVVGWGTHNIITNLPLYYAELKVIGTSRCAALLQKGSQRFFDSEMECECTWCTYGGYGIDACQGDSGGPLMCEKKVYGIISYGLGCGRKDVPGVHARIDTMSNWILEIINHGTARAKINKSIIFIFLINTYIL</sequence>
<keyword evidence="3 6" id="KW-0378">Hydrolase</keyword>
<feature type="domain" description="Peptidase S1" evidence="7">
    <location>
        <begin position="24"/>
        <end position="288"/>
    </location>
</feature>
<name>A0A8I6R8P4_CIMLE</name>
<keyword evidence="2 6" id="KW-0645">Protease</keyword>
<dbReference type="GO" id="GO:0006508">
    <property type="term" value="P:proteolysis"/>
    <property type="evidence" value="ECO:0007669"/>
    <property type="project" value="UniProtKB-KW"/>
</dbReference>
<comment type="similarity">
    <text evidence="1">Belongs to the peptidase S1 family.</text>
</comment>
<dbReference type="CDD" id="cd00190">
    <property type="entry name" value="Tryp_SPc"/>
    <property type="match status" value="1"/>
</dbReference>
<evidence type="ECO:0000256" key="5">
    <source>
        <dbReference type="ARBA" id="ARBA00023157"/>
    </source>
</evidence>
<dbReference type="SUPFAM" id="SSF50494">
    <property type="entry name" value="Trypsin-like serine proteases"/>
    <property type="match status" value="1"/>
</dbReference>
<dbReference type="Pfam" id="PF00089">
    <property type="entry name" value="Trypsin"/>
    <property type="match status" value="1"/>
</dbReference>
<evidence type="ECO:0000256" key="6">
    <source>
        <dbReference type="RuleBase" id="RU363034"/>
    </source>
</evidence>
<dbReference type="PANTHER" id="PTHR24276:SF96">
    <property type="entry name" value="PEPTIDASE S1 DOMAIN-CONTAINING PROTEIN"/>
    <property type="match status" value="1"/>
</dbReference>
<dbReference type="InterPro" id="IPR050430">
    <property type="entry name" value="Peptidase_S1"/>
</dbReference>
<dbReference type="Proteomes" id="UP000494040">
    <property type="component" value="Unassembled WGS sequence"/>
</dbReference>
<dbReference type="InterPro" id="IPR033116">
    <property type="entry name" value="TRYPSIN_SER"/>
</dbReference>
<dbReference type="RefSeq" id="XP_014239825.1">
    <property type="nucleotide sequence ID" value="XM_014384339.2"/>
</dbReference>
<evidence type="ECO:0000313" key="8">
    <source>
        <dbReference type="EnsemblMetazoa" id="XP_014239825.1"/>
    </source>
</evidence>
<reference evidence="8" key="1">
    <citation type="submission" date="2022-01" db="UniProtKB">
        <authorList>
            <consortium name="EnsemblMetazoa"/>
        </authorList>
    </citation>
    <scope>IDENTIFICATION</scope>
</reference>
<dbReference type="InterPro" id="IPR001254">
    <property type="entry name" value="Trypsin_dom"/>
</dbReference>
<dbReference type="InterPro" id="IPR043504">
    <property type="entry name" value="Peptidase_S1_PA_chymotrypsin"/>
</dbReference>
<dbReference type="EnsemblMetazoa" id="XM_014384339.2">
    <property type="protein sequence ID" value="XP_014239825.1"/>
    <property type="gene ID" value="LOC106661127"/>
</dbReference>
<dbReference type="OrthoDB" id="6620994at2759"/>
<dbReference type="PRINTS" id="PR00722">
    <property type="entry name" value="CHYMOTRYPSIN"/>
</dbReference>
<dbReference type="Gene3D" id="2.40.10.10">
    <property type="entry name" value="Trypsin-like serine proteases"/>
    <property type="match status" value="1"/>
</dbReference>
<protein>
    <recommendedName>
        <fullName evidence="7">Peptidase S1 domain-containing protein</fullName>
    </recommendedName>
</protein>
<dbReference type="PROSITE" id="PS50240">
    <property type="entry name" value="TRYPSIN_DOM"/>
    <property type="match status" value="1"/>
</dbReference>
<dbReference type="PROSITE" id="PS00135">
    <property type="entry name" value="TRYPSIN_SER"/>
    <property type="match status" value="1"/>
</dbReference>
<accession>A0A8I6R8P4</accession>
<dbReference type="PROSITE" id="PS00134">
    <property type="entry name" value="TRYPSIN_HIS"/>
    <property type="match status" value="1"/>
</dbReference>
<dbReference type="GeneID" id="106661127"/>
<dbReference type="InterPro" id="IPR001314">
    <property type="entry name" value="Peptidase_S1A"/>
</dbReference>
<evidence type="ECO:0000256" key="2">
    <source>
        <dbReference type="ARBA" id="ARBA00022670"/>
    </source>
</evidence>
<evidence type="ECO:0000259" key="7">
    <source>
        <dbReference type="PROSITE" id="PS50240"/>
    </source>
</evidence>
<evidence type="ECO:0000256" key="3">
    <source>
        <dbReference type="ARBA" id="ARBA00022801"/>
    </source>
</evidence>
<dbReference type="InterPro" id="IPR018114">
    <property type="entry name" value="TRYPSIN_HIS"/>
</dbReference>
<dbReference type="KEGG" id="clec:106661127"/>
<dbReference type="PANTHER" id="PTHR24276">
    <property type="entry name" value="POLYSERASE-RELATED"/>
    <property type="match status" value="1"/>
</dbReference>
<proteinExistence type="inferred from homology"/>
<dbReference type="GO" id="GO:0004252">
    <property type="term" value="F:serine-type endopeptidase activity"/>
    <property type="evidence" value="ECO:0007669"/>
    <property type="project" value="InterPro"/>
</dbReference>
<organism evidence="8 9">
    <name type="scientific">Cimex lectularius</name>
    <name type="common">Bed bug</name>
    <name type="synonym">Acanthia lectularia</name>
    <dbReference type="NCBI Taxonomy" id="79782"/>
    <lineage>
        <taxon>Eukaryota</taxon>
        <taxon>Metazoa</taxon>
        <taxon>Ecdysozoa</taxon>
        <taxon>Arthropoda</taxon>
        <taxon>Hexapoda</taxon>
        <taxon>Insecta</taxon>
        <taxon>Pterygota</taxon>
        <taxon>Neoptera</taxon>
        <taxon>Paraneoptera</taxon>
        <taxon>Hemiptera</taxon>
        <taxon>Heteroptera</taxon>
        <taxon>Panheteroptera</taxon>
        <taxon>Cimicomorpha</taxon>
        <taxon>Cimicidae</taxon>
        <taxon>Cimex</taxon>
    </lineage>
</organism>
<keyword evidence="5" id="KW-1015">Disulfide bond</keyword>
<keyword evidence="4 6" id="KW-0720">Serine protease</keyword>
<evidence type="ECO:0000313" key="9">
    <source>
        <dbReference type="Proteomes" id="UP000494040"/>
    </source>
</evidence>
<dbReference type="InterPro" id="IPR009003">
    <property type="entry name" value="Peptidase_S1_PA"/>
</dbReference>
<evidence type="ECO:0000256" key="1">
    <source>
        <dbReference type="ARBA" id="ARBA00007664"/>
    </source>
</evidence>
<dbReference type="SMART" id="SM00020">
    <property type="entry name" value="Tryp_SPc"/>
    <property type="match status" value="1"/>
</dbReference>
<evidence type="ECO:0000256" key="4">
    <source>
        <dbReference type="ARBA" id="ARBA00022825"/>
    </source>
</evidence>
<keyword evidence="9" id="KW-1185">Reference proteome</keyword>
<dbReference type="FunFam" id="2.40.10.10:FF:000068">
    <property type="entry name" value="transmembrane protease serine 2"/>
    <property type="match status" value="1"/>
</dbReference>